<evidence type="ECO:0000256" key="2">
    <source>
        <dbReference type="ARBA" id="ARBA00009904"/>
    </source>
</evidence>
<keyword evidence="3" id="KW-0813">Transport</keyword>
<dbReference type="EMBL" id="SWVK01000006">
    <property type="protein sequence ID" value="NFN34624.1"/>
    <property type="molecule type" value="Genomic_DNA"/>
</dbReference>
<dbReference type="GO" id="GO:0033179">
    <property type="term" value="C:proton-transporting V-type ATPase, V0 domain"/>
    <property type="evidence" value="ECO:0007669"/>
    <property type="project" value="InterPro"/>
</dbReference>
<dbReference type="Pfam" id="PF01496">
    <property type="entry name" value="V_ATPase_I"/>
    <property type="match status" value="2"/>
</dbReference>
<gene>
    <name evidence="9" type="ORF">FC774_14235</name>
    <name evidence="10" type="ORF">FDB51_05630</name>
</gene>
<evidence type="ECO:0000313" key="12">
    <source>
        <dbReference type="Proteomes" id="UP000476820"/>
    </source>
</evidence>
<feature type="transmembrane region" description="Helical" evidence="8">
    <location>
        <begin position="561"/>
        <end position="583"/>
    </location>
</feature>
<dbReference type="AlphaFoldDB" id="A0A0L9Y4L1"/>
<feature type="transmembrane region" description="Helical" evidence="8">
    <location>
        <begin position="511"/>
        <end position="528"/>
    </location>
</feature>
<keyword evidence="6" id="KW-0406">Ion transport</keyword>
<feature type="transmembrane region" description="Helical" evidence="8">
    <location>
        <begin position="448"/>
        <end position="472"/>
    </location>
</feature>
<dbReference type="RefSeq" id="WP_053342824.1">
    <property type="nucleotide sequence ID" value="NZ_LFPA01000090.1"/>
</dbReference>
<dbReference type="Proteomes" id="UP000476820">
    <property type="component" value="Unassembled WGS sequence"/>
</dbReference>
<dbReference type="PANTHER" id="PTHR11629:SF63">
    <property type="entry name" value="V-TYPE PROTON ATPASE SUBUNIT A"/>
    <property type="match status" value="1"/>
</dbReference>
<dbReference type="Gene3D" id="3.30.70.2170">
    <property type="match status" value="1"/>
</dbReference>
<sequence length="654" mass="74057">MAIVKMNKFTLLAFESKKNELLERIQNFSEVEFINLQDENIQEKNEVLAELDKDQIDSDISRWEEELSKAKFALQFLKDYVPKQSLIKSLRKEKLSLTPKELEQRVINGDWESVYDRVKEKEHALASLDNEKTRLQGNVQSLKPYENFNAPLGFLHDLKVTEYFLGSIANQYEEALKNDLNDCHLEIISKDNQDTYFFLLAHKDNKEEVEEVLRGFGFSPFKTDEKELPLKLIQEYNERISLIDSEKFLVKEELAGFEENLESLKLAYEYYYNLVNRKSITNRFLKTDKTVLLQGWVPSEKNDRLTQITKDALGEDYYLAFEDVKEEEIDDVPIKLQNNDLNASFESVTSMYALPKYNDIDPTPFVAPFYLAFFGMMVADAGYGLLMLLGTIGALKFFNFEPEMKKMVKFFMYLSFPTIVFGFIYGSFFGDLIGIKGLIDTSTDVMTILTMSVVFGAIQIVFGLLIKAAVLIRAGKALDAFMDAGSWLITLFSIGGIAAGSMLNIPVLKTVSIAGAIIGSILIVLTQGRQMESKGGKIGQGLYELYGITGYVSDLVSYTRLMAIGLSGGSIAGAINMIMRMVSDNGNSLLGTILFAPLIFIMFQTVNLLLSLLSGYVHTLRLTYVEYFSKFYDGGGKAFKPLEAKNEYINLREE</sequence>
<evidence type="ECO:0000256" key="8">
    <source>
        <dbReference type="SAM" id="Phobius"/>
    </source>
</evidence>
<keyword evidence="7 8" id="KW-0472">Membrane</keyword>
<dbReference type="PANTHER" id="PTHR11629">
    <property type="entry name" value="VACUOLAR PROTON ATPASES"/>
    <property type="match status" value="1"/>
</dbReference>
<dbReference type="EMBL" id="SWOV01000047">
    <property type="protein sequence ID" value="NFF89008.1"/>
    <property type="molecule type" value="Genomic_DNA"/>
</dbReference>
<keyword evidence="4 8" id="KW-0812">Transmembrane</keyword>
<evidence type="ECO:0000313" key="9">
    <source>
        <dbReference type="EMBL" id="NFF89008.1"/>
    </source>
</evidence>
<comment type="subcellular location">
    <subcellularLocation>
        <location evidence="1">Membrane</location>
        <topology evidence="1">Multi-pass membrane protein</topology>
    </subcellularLocation>
</comment>
<dbReference type="GO" id="GO:0046961">
    <property type="term" value="F:proton-transporting ATPase activity, rotational mechanism"/>
    <property type="evidence" value="ECO:0007669"/>
    <property type="project" value="InterPro"/>
</dbReference>
<dbReference type="OrthoDB" id="9803814at2"/>
<evidence type="ECO:0000256" key="5">
    <source>
        <dbReference type="ARBA" id="ARBA00022989"/>
    </source>
</evidence>
<accession>A0A0L9Y4L1</accession>
<evidence type="ECO:0000313" key="10">
    <source>
        <dbReference type="EMBL" id="NFN34624.1"/>
    </source>
</evidence>
<feature type="transmembrane region" description="Helical" evidence="8">
    <location>
        <begin position="589"/>
        <end position="613"/>
    </location>
</feature>
<dbReference type="InterPro" id="IPR002490">
    <property type="entry name" value="V-ATPase_116kDa_su"/>
</dbReference>
<dbReference type="GO" id="GO:0007035">
    <property type="term" value="P:vacuolar acidification"/>
    <property type="evidence" value="ECO:0007669"/>
    <property type="project" value="TreeGrafter"/>
</dbReference>
<protein>
    <submittedName>
        <fullName evidence="9">V-type ATP synthase subunit I</fullName>
    </submittedName>
</protein>
<evidence type="ECO:0000256" key="7">
    <source>
        <dbReference type="ARBA" id="ARBA00023136"/>
    </source>
</evidence>
<keyword evidence="5 8" id="KW-1133">Transmembrane helix</keyword>
<organism evidence="9 12">
    <name type="scientific">Clostridium botulinum</name>
    <dbReference type="NCBI Taxonomy" id="1491"/>
    <lineage>
        <taxon>Bacteria</taxon>
        <taxon>Bacillati</taxon>
        <taxon>Bacillota</taxon>
        <taxon>Clostridia</taxon>
        <taxon>Eubacteriales</taxon>
        <taxon>Clostridiaceae</taxon>
        <taxon>Clostridium</taxon>
    </lineage>
</organism>
<comment type="similarity">
    <text evidence="2">Belongs to the V-ATPase 116 kDa subunit family.</text>
</comment>
<dbReference type="Gene3D" id="1.20.1460.20">
    <property type="match status" value="1"/>
</dbReference>
<dbReference type="Proteomes" id="UP000473681">
    <property type="component" value="Unassembled WGS sequence"/>
</dbReference>
<proteinExistence type="inferred from homology"/>
<evidence type="ECO:0000256" key="4">
    <source>
        <dbReference type="ARBA" id="ARBA00022692"/>
    </source>
</evidence>
<evidence type="ECO:0000313" key="11">
    <source>
        <dbReference type="Proteomes" id="UP000473681"/>
    </source>
</evidence>
<dbReference type="Gene3D" id="3.30.70.2750">
    <property type="match status" value="1"/>
</dbReference>
<reference evidence="11 12" key="1">
    <citation type="submission" date="2019-04" db="EMBL/GenBank/DDBJ databases">
        <title>Genome sequencing of Clostridium botulinum Groups I-IV and Clostridium butyricum.</title>
        <authorList>
            <person name="Brunt J."/>
            <person name="Van Vliet A.H.M."/>
            <person name="Stringer S.C."/>
            <person name="Carter A.T."/>
            <person name="Peck M.W."/>
        </authorList>
    </citation>
    <scope>NUCLEOTIDE SEQUENCE [LARGE SCALE GENOMIC DNA]</scope>
    <source>
        <strain evidence="9 12">1605</strain>
        <strain evidence="10 11">CB-K-33E</strain>
    </source>
</reference>
<evidence type="ECO:0000256" key="3">
    <source>
        <dbReference type="ARBA" id="ARBA00022448"/>
    </source>
</evidence>
<evidence type="ECO:0000256" key="1">
    <source>
        <dbReference type="ARBA" id="ARBA00004141"/>
    </source>
</evidence>
<comment type="caution">
    <text evidence="9">The sequence shown here is derived from an EMBL/GenBank/DDBJ whole genome shotgun (WGS) entry which is preliminary data.</text>
</comment>
<evidence type="ECO:0000256" key="6">
    <source>
        <dbReference type="ARBA" id="ARBA00023065"/>
    </source>
</evidence>
<feature type="transmembrane region" description="Helical" evidence="8">
    <location>
        <begin position="369"/>
        <end position="398"/>
    </location>
</feature>
<feature type="transmembrane region" description="Helical" evidence="8">
    <location>
        <begin position="410"/>
        <end position="428"/>
    </location>
</feature>
<name>A0A0L9Y4L1_CLOBO</name>
<dbReference type="GO" id="GO:0016471">
    <property type="term" value="C:vacuolar proton-transporting V-type ATPase complex"/>
    <property type="evidence" value="ECO:0007669"/>
    <property type="project" value="TreeGrafter"/>
</dbReference>
<feature type="transmembrane region" description="Helical" evidence="8">
    <location>
        <begin position="484"/>
        <end position="505"/>
    </location>
</feature>
<dbReference type="GO" id="GO:0051117">
    <property type="term" value="F:ATPase binding"/>
    <property type="evidence" value="ECO:0007669"/>
    <property type="project" value="TreeGrafter"/>
</dbReference>